<dbReference type="GO" id="GO:0003677">
    <property type="term" value="F:DNA binding"/>
    <property type="evidence" value="ECO:0007669"/>
    <property type="project" value="InterPro"/>
</dbReference>
<dbReference type="SUPFAM" id="SSF47413">
    <property type="entry name" value="lambda repressor-like DNA-binding domains"/>
    <property type="match status" value="1"/>
</dbReference>
<gene>
    <name evidence="1" type="ORF">E3O10_14395</name>
</gene>
<dbReference type="CDD" id="cd00093">
    <property type="entry name" value="HTH_XRE"/>
    <property type="match status" value="1"/>
</dbReference>
<name>A0A1H8LXD6_9MICO</name>
<dbReference type="Pfam" id="PF01381">
    <property type="entry name" value="HTH_3"/>
    <property type="match status" value="1"/>
</dbReference>
<dbReference type="RefSeq" id="WP_092112742.1">
    <property type="nucleotide sequence ID" value="NZ_FOCN01000033.1"/>
</dbReference>
<dbReference type="Proteomes" id="UP000297654">
    <property type="component" value="Unassembled WGS sequence"/>
</dbReference>
<dbReference type="InterPro" id="IPR010982">
    <property type="entry name" value="Lambda_DNA-bd_dom_sf"/>
</dbReference>
<dbReference type="Gene3D" id="1.10.260.40">
    <property type="entry name" value="lambda repressor-like DNA-binding domains"/>
    <property type="match status" value="1"/>
</dbReference>
<proteinExistence type="predicted"/>
<reference evidence="1 2" key="1">
    <citation type="submission" date="2019-03" db="EMBL/GenBank/DDBJ databases">
        <title>Genomics of glacier-inhabiting Cryobacterium strains.</title>
        <authorList>
            <person name="Liu Q."/>
            <person name="Xin Y.-H."/>
        </authorList>
    </citation>
    <scope>NUCLEOTIDE SEQUENCE [LARGE SCALE GENOMIC DNA]</scope>
    <source>
        <strain evidence="1 2">Hh15</strain>
    </source>
</reference>
<protein>
    <submittedName>
        <fullName evidence="1">Helix-turn-helix domain-containing protein</fullName>
    </submittedName>
</protein>
<sequence>MTGAFWDDVANDVHDPEFARAYASEAIRIRTIDALVNALNDAAEAEGLTRAEIARAAGMQAAVVRRLLTATTVNPTVSTLVEVAATLGFRVTLEKMTKSERLEITEPMRKVAA</sequence>
<dbReference type="SMART" id="SM00530">
    <property type="entry name" value="HTH_XRE"/>
    <property type="match status" value="1"/>
</dbReference>
<comment type="caution">
    <text evidence="1">The sequence shown here is derived from an EMBL/GenBank/DDBJ whole genome shotgun (WGS) entry which is preliminary data.</text>
</comment>
<dbReference type="EMBL" id="SOFF01000038">
    <property type="protein sequence ID" value="TFB86180.1"/>
    <property type="molecule type" value="Genomic_DNA"/>
</dbReference>
<evidence type="ECO:0000313" key="2">
    <source>
        <dbReference type="Proteomes" id="UP000297654"/>
    </source>
</evidence>
<dbReference type="InterPro" id="IPR001387">
    <property type="entry name" value="Cro/C1-type_HTH"/>
</dbReference>
<keyword evidence="2" id="KW-1185">Reference proteome</keyword>
<dbReference type="AlphaFoldDB" id="A0A1H8LXD6"/>
<dbReference type="PROSITE" id="PS50943">
    <property type="entry name" value="HTH_CROC1"/>
    <property type="match status" value="1"/>
</dbReference>
<dbReference type="OrthoDB" id="3694172at2"/>
<evidence type="ECO:0000313" key="1">
    <source>
        <dbReference type="EMBL" id="TFB86180.1"/>
    </source>
</evidence>
<organism evidence="1 2">
    <name type="scientific">Cryobacterium luteum</name>
    <dbReference type="NCBI Taxonomy" id="1424661"/>
    <lineage>
        <taxon>Bacteria</taxon>
        <taxon>Bacillati</taxon>
        <taxon>Actinomycetota</taxon>
        <taxon>Actinomycetes</taxon>
        <taxon>Micrococcales</taxon>
        <taxon>Microbacteriaceae</taxon>
        <taxon>Cryobacterium</taxon>
    </lineage>
</organism>
<accession>A0A1H8LXD6</accession>